<evidence type="ECO:0000259" key="2">
    <source>
        <dbReference type="Pfam" id="PF01569"/>
    </source>
</evidence>
<dbReference type="InterPro" id="IPR000326">
    <property type="entry name" value="PAP2/HPO"/>
</dbReference>
<comment type="caution">
    <text evidence="3">The sequence shown here is derived from an EMBL/GenBank/DDBJ whole genome shotgun (WGS) entry which is preliminary data.</text>
</comment>
<dbReference type="EMBL" id="JAAGWG010000001">
    <property type="protein sequence ID" value="NEK84273.1"/>
    <property type="molecule type" value="Genomic_DNA"/>
</dbReference>
<feature type="transmembrane region" description="Helical" evidence="1">
    <location>
        <begin position="64"/>
        <end position="85"/>
    </location>
</feature>
<feature type="transmembrane region" description="Helical" evidence="1">
    <location>
        <begin position="6"/>
        <end position="26"/>
    </location>
</feature>
<evidence type="ECO:0000256" key="1">
    <source>
        <dbReference type="SAM" id="Phobius"/>
    </source>
</evidence>
<evidence type="ECO:0000313" key="3">
    <source>
        <dbReference type="EMBL" id="NEK84273.1"/>
    </source>
</evidence>
<reference evidence="3 4" key="1">
    <citation type="submission" date="2019-12" db="EMBL/GenBank/DDBJ databases">
        <title>the WGS of Blastococcus saxobsidens 67B17.</title>
        <authorList>
            <person name="Jiang Z."/>
        </authorList>
    </citation>
    <scope>NUCLEOTIDE SEQUENCE [LARGE SCALE GENOMIC DNA]</scope>
    <source>
        <strain evidence="3 4">67B17</strain>
    </source>
</reference>
<proteinExistence type="predicted"/>
<sequence>MPTDGFAMPSSIAALTAEAAVPLILYGVRRADAVGGLVVVVLGTGTAMVGAAMVYLGAHWVSDVFVGWALGAAFGLAASALVHAIRLPRRQPG</sequence>
<dbReference type="SUPFAM" id="SSF48317">
    <property type="entry name" value="Acid phosphatase/Vanadium-dependent haloperoxidase"/>
    <property type="match status" value="1"/>
</dbReference>
<keyword evidence="1" id="KW-1133">Transmembrane helix</keyword>
<evidence type="ECO:0000313" key="4">
    <source>
        <dbReference type="Proteomes" id="UP000479241"/>
    </source>
</evidence>
<accession>A0A6L9VWQ2</accession>
<keyword evidence="1" id="KW-0472">Membrane</keyword>
<name>A0A6L9VWQ2_9ACTN</name>
<feature type="transmembrane region" description="Helical" evidence="1">
    <location>
        <begin position="33"/>
        <end position="58"/>
    </location>
</feature>
<dbReference type="InterPro" id="IPR036938">
    <property type="entry name" value="PAP2/HPO_sf"/>
</dbReference>
<dbReference type="Gene3D" id="1.20.144.10">
    <property type="entry name" value="Phosphatidic acid phosphatase type 2/haloperoxidase"/>
    <property type="match status" value="1"/>
</dbReference>
<gene>
    <name evidence="3" type="ORF">GCU60_00585</name>
</gene>
<protein>
    <submittedName>
        <fullName evidence="3">Phosphatase PAP2 family protein</fullName>
    </submittedName>
</protein>
<feature type="domain" description="Phosphatidic acid phosphatase type 2/haloperoxidase" evidence="2">
    <location>
        <begin position="6"/>
        <end position="84"/>
    </location>
</feature>
<dbReference type="AlphaFoldDB" id="A0A6L9VWQ2"/>
<keyword evidence="1" id="KW-0812">Transmembrane</keyword>
<dbReference type="RefSeq" id="WP_163201696.1">
    <property type="nucleotide sequence ID" value="NZ_JAAGWG010000001.1"/>
</dbReference>
<dbReference type="Pfam" id="PF01569">
    <property type="entry name" value="PAP2"/>
    <property type="match status" value="1"/>
</dbReference>
<organism evidence="3 4">
    <name type="scientific">Blastococcus saxobsidens</name>
    <dbReference type="NCBI Taxonomy" id="138336"/>
    <lineage>
        <taxon>Bacteria</taxon>
        <taxon>Bacillati</taxon>
        <taxon>Actinomycetota</taxon>
        <taxon>Actinomycetes</taxon>
        <taxon>Geodermatophilales</taxon>
        <taxon>Geodermatophilaceae</taxon>
        <taxon>Blastococcus</taxon>
    </lineage>
</organism>
<dbReference type="Proteomes" id="UP000479241">
    <property type="component" value="Unassembled WGS sequence"/>
</dbReference>